<reference evidence="1 2" key="1">
    <citation type="submission" date="2023-01" db="EMBL/GenBank/DDBJ databases">
        <title>Analysis of 21 Apiospora genomes using comparative genomics revels a genus with tremendous synthesis potential of carbohydrate active enzymes and secondary metabolites.</title>
        <authorList>
            <person name="Sorensen T."/>
        </authorList>
    </citation>
    <scope>NUCLEOTIDE SEQUENCE [LARGE SCALE GENOMIC DNA]</scope>
    <source>
        <strain evidence="1 2">CBS 24483</strain>
    </source>
</reference>
<gene>
    <name evidence="1" type="ORF">PG986_010182</name>
</gene>
<dbReference type="EMBL" id="JAQQWE010000006">
    <property type="protein sequence ID" value="KAK7949296.1"/>
    <property type="molecule type" value="Genomic_DNA"/>
</dbReference>
<name>A0ABR1Q9R8_9PEZI</name>
<dbReference type="RefSeq" id="XP_066698802.1">
    <property type="nucleotide sequence ID" value="XM_066846404.1"/>
</dbReference>
<dbReference type="Proteomes" id="UP001391051">
    <property type="component" value="Unassembled WGS sequence"/>
</dbReference>
<protein>
    <submittedName>
        <fullName evidence="1">Uncharacterized protein</fullName>
    </submittedName>
</protein>
<evidence type="ECO:0000313" key="1">
    <source>
        <dbReference type="EMBL" id="KAK7949296.1"/>
    </source>
</evidence>
<sequence length="205" mass="22663">MPGTYHLCYSAEVHFISSSLDDYIRLRTAQVSNVSLSSPDCCKSSVGKNADQGVLEAQIRIVFVLTNTEPESEQAITGGVRRGLVTHNHSDGQYSDLIATLLAGGDERMRMAAGLVFERDAAGRDFSDEMERLSRRIQQKLYDLVIEAKEVPGEVHTEFLGMTGDQVMKEQLRGCLLGLYRFDGALWDSLARLRKLCVDAESGEA</sequence>
<accession>A0ABR1Q9R8</accession>
<organism evidence="1 2">
    <name type="scientific">Apiospora aurea</name>
    <dbReference type="NCBI Taxonomy" id="335848"/>
    <lineage>
        <taxon>Eukaryota</taxon>
        <taxon>Fungi</taxon>
        <taxon>Dikarya</taxon>
        <taxon>Ascomycota</taxon>
        <taxon>Pezizomycotina</taxon>
        <taxon>Sordariomycetes</taxon>
        <taxon>Xylariomycetidae</taxon>
        <taxon>Amphisphaeriales</taxon>
        <taxon>Apiosporaceae</taxon>
        <taxon>Apiospora</taxon>
    </lineage>
</organism>
<evidence type="ECO:0000313" key="2">
    <source>
        <dbReference type="Proteomes" id="UP001391051"/>
    </source>
</evidence>
<comment type="caution">
    <text evidence="1">The sequence shown here is derived from an EMBL/GenBank/DDBJ whole genome shotgun (WGS) entry which is preliminary data.</text>
</comment>
<proteinExistence type="predicted"/>
<keyword evidence="2" id="KW-1185">Reference proteome</keyword>
<dbReference type="GeneID" id="92079466"/>